<organism evidence="3 4">
    <name type="scientific">Actinorhabdospora filicis</name>
    <dbReference type="NCBI Taxonomy" id="1785913"/>
    <lineage>
        <taxon>Bacteria</taxon>
        <taxon>Bacillati</taxon>
        <taxon>Actinomycetota</taxon>
        <taxon>Actinomycetes</taxon>
        <taxon>Micromonosporales</taxon>
        <taxon>Micromonosporaceae</taxon>
        <taxon>Actinorhabdospora</taxon>
    </lineage>
</organism>
<evidence type="ECO:0000256" key="1">
    <source>
        <dbReference type="ARBA" id="ARBA00006479"/>
    </source>
</evidence>
<accession>A0A9W6SJ09</accession>
<evidence type="ECO:0000313" key="3">
    <source>
        <dbReference type="EMBL" id="GLZ76471.1"/>
    </source>
</evidence>
<evidence type="ECO:0000313" key="4">
    <source>
        <dbReference type="Proteomes" id="UP001165079"/>
    </source>
</evidence>
<dbReference type="AlphaFoldDB" id="A0A9W6SJ09"/>
<dbReference type="CDD" id="cd23763">
    <property type="entry name" value="ASKHA_ATPase_ROK"/>
    <property type="match status" value="1"/>
</dbReference>
<dbReference type="SUPFAM" id="SSF53067">
    <property type="entry name" value="Actin-like ATPase domain"/>
    <property type="match status" value="1"/>
</dbReference>
<comment type="similarity">
    <text evidence="1">Belongs to the ROK (NagC/XylR) family.</text>
</comment>
<feature type="domain" description="HTH iclR-type" evidence="2">
    <location>
        <begin position="19"/>
        <end position="62"/>
    </location>
</feature>
<protein>
    <submittedName>
        <fullName evidence="3">Transcriptional regulator</fullName>
    </submittedName>
</protein>
<dbReference type="GO" id="GO:0006355">
    <property type="term" value="P:regulation of DNA-templated transcription"/>
    <property type="evidence" value="ECO:0007669"/>
    <property type="project" value="InterPro"/>
</dbReference>
<dbReference type="EMBL" id="BSTX01000001">
    <property type="protein sequence ID" value="GLZ76471.1"/>
    <property type="molecule type" value="Genomic_DNA"/>
</dbReference>
<proteinExistence type="inferred from homology"/>
<evidence type="ECO:0000259" key="2">
    <source>
        <dbReference type="Pfam" id="PF09339"/>
    </source>
</evidence>
<gene>
    <name evidence="3" type="ORF">Afil01_12780</name>
</gene>
<dbReference type="InterPro" id="IPR005471">
    <property type="entry name" value="Tscrpt_reg_IclR_N"/>
</dbReference>
<dbReference type="InterPro" id="IPR043129">
    <property type="entry name" value="ATPase_NBD"/>
</dbReference>
<dbReference type="PANTHER" id="PTHR18964">
    <property type="entry name" value="ROK (REPRESSOR, ORF, KINASE) FAMILY"/>
    <property type="match status" value="1"/>
</dbReference>
<dbReference type="Pfam" id="PF00480">
    <property type="entry name" value="ROK"/>
    <property type="match status" value="2"/>
</dbReference>
<dbReference type="Pfam" id="PF09339">
    <property type="entry name" value="HTH_IclR"/>
    <property type="match status" value="1"/>
</dbReference>
<dbReference type="RefSeq" id="WP_285661649.1">
    <property type="nucleotide sequence ID" value="NZ_BSTX01000001.1"/>
</dbReference>
<dbReference type="GO" id="GO:0003677">
    <property type="term" value="F:DNA binding"/>
    <property type="evidence" value="ECO:0007669"/>
    <property type="project" value="InterPro"/>
</dbReference>
<name>A0A9W6SJ09_9ACTN</name>
<keyword evidence="4" id="KW-1185">Reference proteome</keyword>
<reference evidence="3" key="1">
    <citation type="submission" date="2023-03" db="EMBL/GenBank/DDBJ databases">
        <title>Actinorhabdospora filicis NBRC 111898.</title>
        <authorList>
            <person name="Ichikawa N."/>
            <person name="Sato H."/>
            <person name="Tonouchi N."/>
        </authorList>
    </citation>
    <scope>NUCLEOTIDE SEQUENCE</scope>
    <source>
        <strain evidence="3">NBRC 111898</strain>
    </source>
</reference>
<dbReference type="Gene3D" id="1.10.10.10">
    <property type="entry name" value="Winged helix-like DNA-binding domain superfamily/Winged helix DNA-binding domain"/>
    <property type="match status" value="1"/>
</dbReference>
<dbReference type="PANTHER" id="PTHR18964:SF149">
    <property type="entry name" value="BIFUNCTIONAL UDP-N-ACETYLGLUCOSAMINE 2-EPIMERASE_N-ACETYLMANNOSAMINE KINASE"/>
    <property type="match status" value="1"/>
</dbReference>
<dbReference type="Proteomes" id="UP001165079">
    <property type="component" value="Unassembled WGS sequence"/>
</dbReference>
<dbReference type="InterPro" id="IPR036388">
    <property type="entry name" value="WH-like_DNA-bd_sf"/>
</dbReference>
<comment type="caution">
    <text evidence="3">The sequence shown here is derived from an EMBL/GenBank/DDBJ whole genome shotgun (WGS) entry which is preliminary data.</text>
</comment>
<dbReference type="InterPro" id="IPR000600">
    <property type="entry name" value="ROK"/>
</dbReference>
<dbReference type="Gene3D" id="3.30.420.40">
    <property type="match status" value="2"/>
</dbReference>
<sequence>MRDGTGADLRQLRHLNERAVLAAVRGGGRSMRVADIVAASGLGRTVVEQVLSGLAERGWLAEEQAAVLGPGRPARAFRFRAEAGAVGGLDVGAHGIRAVVTDLAGRVLGGARTAVRPAMSRVERLENARTTLAAAAKEAKAKRPWAIGVATTGQVDRDGRVLRCNAIRDWAGLALPAQFRAPIVAADNDSQLAAMAECRWGAAADAPDFVLLQAGRRTGMALVLDGTPRRGFHAAAGDLSHLPFVRWEAAIEHLHRCPDVPASLPLPERAERAFAEARAGRRHARSAVRRYVAAMAAAAATAVAIADPRLLVLGGTLSRSADVILPRLAEELAKMCAVVPELRASTLDADSAALGGAALALDRLEARLLAPSRGPLPDLGVNSL</sequence>